<dbReference type="InterPro" id="IPR008269">
    <property type="entry name" value="Lon_proteolytic"/>
</dbReference>
<dbReference type="GO" id="GO:0004252">
    <property type="term" value="F:serine-type endopeptidase activity"/>
    <property type="evidence" value="ECO:0007669"/>
    <property type="project" value="UniProtKB-UniRule"/>
</dbReference>
<evidence type="ECO:0000256" key="1">
    <source>
        <dbReference type="PROSITE-ProRule" id="PRU01122"/>
    </source>
</evidence>
<organism evidence="4 5">
    <name type="scientific">Meloidogyne javanica</name>
    <name type="common">Root-knot nematode worm</name>
    <dbReference type="NCBI Taxonomy" id="6303"/>
    <lineage>
        <taxon>Eukaryota</taxon>
        <taxon>Metazoa</taxon>
        <taxon>Ecdysozoa</taxon>
        <taxon>Nematoda</taxon>
        <taxon>Chromadorea</taxon>
        <taxon>Rhabditida</taxon>
        <taxon>Tylenchina</taxon>
        <taxon>Tylenchomorpha</taxon>
        <taxon>Tylenchoidea</taxon>
        <taxon>Meloidogynidae</taxon>
        <taxon>Meloidogyninae</taxon>
        <taxon>Meloidogyne</taxon>
        <taxon>Meloidogyne incognita group</taxon>
    </lineage>
</organism>
<dbReference type="InterPro" id="IPR014721">
    <property type="entry name" value="Ribsml_uS5_D2-typ_fold_subgr"/>
</dbReference>
<evidence type="ECO:0000259" key="3">
    <source>
        <dbReference type="PROSITE" id="PS51786"/>
    </source>
</evidence>
<feature type="region of interest" description="Disordered" evidence="2">
    <location>
        <begin position="92"/>
        <end position="156"/>
    </location>
</feature>
<comment type="similarity">
    <text evidence="1">Belongs to the peptidase S16 family.</text>
</comment>
<evidence type="ECO:0000256" key="2">
    <source>
        <dbReference type="SAM" id="MobiDB-lite"/>
    </source>
</evidence>
<feature type="compositionally biased region" description="Basic and acidic residues" evidence="2">
    <location>
        <begin position="102"/>
        <end position="113"/>
    </location>
</feature>
<dbReference type="GO" id="GO:0006508">
    <property type="term" value="P:proteolysis"/>
    <property type="evidence" value="ECO:0007669"/>
    <property type="project" value="UniProtKB-KW"/>
</dbReference>
<feature type="compositionally biased region" description="Basic and acidic residues" evidence="2">
    <location>
        <begin position="129"/>
        <end position="143"/>
    </location>
</feature>
<dbReference type="InterPro" id="IPR027065">
    <property type="entry name" value="Lon_Prtase"/>
</dbReference>
<dbReference type="PROSITE" id="PS51786">
    <property type="entry name" value="LON_PROTEOLYTIC"/>
    <property type="match status" value="1"/>
</dbReference>
<dbReference type="GO" id="GO:0004176">
    <property type="term" value="F:ATP-dependent peptidase activity"/>
    <property type="evidence" value="ECO:0007669"/>
    <property type="project" value="UniProtKB-UniRule"/>
</dbReference>
<dbReference type="InterPro" id="IPR020568">
    <property type="entry name" value="Ribosomal_Su5_D2-typ_SF"/>
</dbReference>
<feature type="domain" description="Lon proteolytic" evidence="3">
    <location>
        <begin position="163"/>
        <end position="343"/>
    </location>
</feature>
<dbReference type="Proteomes" id="UP000887561">
    <property type="component" value="Unplaced"/>
</dbReference>
<evidence type="ECO:0000313" key="4">
    <source>
        <dbReference type="Proteomes" id="UP000887561"/>
    </source>
</evidence>
<sequence>MGAACSCCCDDIEIEIPTKGESNKLKNEAETEANIVLESEQKLYESEENEDELADENGNGTLNLINSRVLEKDEATAEENKLCCGTADSGETVFQNDDSKEDDFKLNGDKTLEEDNAEENSIGNIYENKNLEKQSDNESDKSSLYEGPENSYSMNLQNPETEYTKVGTFPLFAWTPDGKGVKHIALTTVYYNYKPREYVIGNAKEVKGSVQTAEAYIRRNTEKFNINFTPNHHIMVHIYPSDAKKTGFSNGCAIAASILSAIKNRAIPDGIAFMGEITEYGEVVPVGGEEEKISAAVRHGISTIIAPKSMQSSIEKLNKDLTININFIFVSNFFDAYSTLFPPEN</sequence>
<reference evidence="5" key="1">
    <citation type="submission" date="2022-11" db="UniProtKB">
        <authorList>
            <consortium name="WormBaseParasite"/>
        </authorList>
    </citation>
    <scope>IDENTIFICATION</scope>
</reference>
<keyword evidence="1" id="KW-0645">Protease</keyword>
<dbReference type="WBParaSite" id="scaffold36023_cov361.g22949">
    <property type="protein sequence ID" value="scaffold36023_cov361.g22949"/>
    <property type="gene ID" value="scaffold36023_cov361.g22949"/>
</dbReference>
<evidence type="ECO:0000313" key="5">
    <source>
        <dbReference type="WBParaSite" id="scaffold36023_cov361.g22949"/>
    </source>
</evidence>
<dbReference type="SUPFAM" id="SSF54211">
    <property type="entry name" value="Ribosomal protein S5 domain 2-like"/>
    <property type="match status" value="1"/>
</dbReference>
<feature type="active site" evidence="1">
    <location>
        <position position="249"/>
    </location>
</feature>
<name>A0A915ME34_MELJA</name>
<dbReference type="AlphaFoldDB" id="A0A915ME34"/>
<dbReference type="PANTHER" id="PTHR10046">
    <property type="entry name" value="ATP DEPENDENT LON PROTEASE FAMILY MEMBER"/>
    <property type="match status" value="1"/>
</dbReference>
<keyword evidence="4" id="KW-1185">Reference proteome</keyword>
<dbReference type="Gene3D" id="3.30.230.10">
    <property type="match status" value="1"/>
</dbReference>
<dbReference type="GO" id="GO:0005524">
    <property type="term" value="F:ATP binding"/>
    <property type="evidence" value="ECO:0007669"/>
    <property type="project" value="InterPro"/>
</dbReference>
<accession>A0A915ME34</accession>
<dbReference type="PRINTS" id="PR00830">
    <property type="entry name" value="ENDOLAPTASE"/>
</dbReference>
<keyword evidence="1" id="KW-0720">Serine protease</keyword>
<proteinExistence type="inferred from homology"/>
<dbReference type="Pfam" id="PF05362">
    <property type="entry name" value="Lon_C"/>
    <property type="match status" value="1"/>
</dbReference>
<dbReference type="GO" id="GO:0030163">
    <property type="term" value="P:protein catabolic process"/>
    <property type="evidence" value="ECO:0007669"/>
    <property type="project" value="InterPro"/>
</dbReference>
<feature type="active site" evidence="1">
    <location>
        <position position="292"/>
    </location>
</feature>
<keyword evidence="1" id="KW-0378">Hydrolase</keyword>
<protein>
    <submittedName>
        <fullName evidence="5">Lon proteolytic domain-containing protein</fullName>
    </submittedName>
</protein>